<accession>A0A849ARH6</accession>
<dbReference type="SUPFAM" id="SSF103473">
    <property type="entry name" value="MFS general substrate transporter"/>
    <property type="match status" value="1"/>
</dbReference>
<protein>
    <submittedName>
        <fullName evidence="9">MFS transporter</fullName>
    </submittedName>
</protein>
<feature type="transmembrane region" description="Helical" evidence="7">
    <location>
        <begin position="56"/>
        <end position="77"/>
    </location>
</feature>
<dbReference type="GO" id="GO:0005886">
    <property type="term" value="C:plasma membrane"/>
    <property type="evidence" value="ECO:0007669"/>
    <property type="project" value="UniProtKB-SubCell"/>
</dbReference>
<evidence type="ECO:0000313" key="9">
    <source>
        <dbReference type="EMBL" id="NNG40880.1"/>
    </source>
</evidence>
<feature type="transmembrane region" description="Helical" evidence="7">
    <location>
        <begin position="117"/>
        <end position="139"/>
    </location>
</feature>
<feature type="transmembrane region" description="Helical" evidence="7">
    <location>
        <begin position="378"/>
        <end position="399"/>
    </location>
</feature>
<evidence type="ECO:0000256" key="6">
    <source>
        <dbReference type="SAM" id="MobiDB-lite"/>
    </source>
</evidence>
<feature type="domain" description="Major facilitator superfamily (MFS) profile" evidence="8">
    <location>
        <begin position="27"/>
        <end position="435"/>
    </location>
</feature>
<evidence type="ECO:0000256" key="1">
    <source>
        <dbReference type="ARBA" id="ARBA00004651"/>
    </source>
</evidence>
<evidence type="ECO:0000256" key="4">
    <source>
        <dbReference type="ARBA" id="ARBA00022989"/>
    </source>
</evidence>
<feature type="compositionally biased region" description="Basic and acidic residues" evidence="6">
    <location>
        <begin position="447"/>
        <end position="464"/>
    </location>
</feature>
<evidence type="ECO:0000256" key="7">
    <source>
        <dbReference type="SAM" id="Phobius"/>
    </source>
</evidence>
<dbReference type="Proteomes" id="UP000557772">
    <property type="component" value="Unassembled WGS sequence"/>
</dbReference>
<feature type="transmembrane region" description="Helical" evidence="7">
    <location>
        <begin position="89"/>
        <end position="111"/>
    </location>
</feature>
<sequence>MTESISPTPILRPELASATSRKVRRRLLPIIGVLYFIAFLDRNNVSFGKLEMSGDIGLTSVAYGFGAGLFFVGYALFEIPSNAGMYRYGARFWIARIMVSWGVAACAMAFVTGPVSFGIVRLLLGIAEAGFFPAILFYLTLWFPARERVTVLGLFVLAQPISNAIGAPLSGLLLGLDGLLGIHSWQWLFLLEGVPAILLGFLVPRLLTDRPEDAGWLSTQERRCLTATMAADAASRPAAGRERFTDGLRDRRALAYAALNFGMVCGIYGFRLWLPTIVDALGSFSSTQLGFIVMIPYAFAAGFMHWWAKRADRTGRRARHAAASMVLAASGLLGTALTAGWSAPVALLCLIVAACGVYAGTAPLLAMPSAAFTGAAAAAGLALVNGVGNLGGFVAPYLVGLLNEVTGNDRLSLVFLAGVLLVTAVATFWYADRRPEGSVRLTAPTEHTNEFQEEHHASTVRSDR</sequence>
<keyword evidence="2" id="KW-0813">Transport</keyword>
<keyword evidence="4 7" id="KW-1133">Transmembrane helix</keyword>
<keyword evidence="5 7" id="KW-0472">Membrane</keyword>
<comment type="subcellular location">
    <subcellularLocation>
        <location evidence="1">Cell membrane</location>
        <topology evidence="1">Multi-pass membrane protein</topology>
    </subcellularLocation>
</comment>
<dbReference type="CDD" id="cd17319">
    <property type="entry name" value="MFS_ExuT_GudP_like"/>
    <property type="match status" value="1"/>
</dbReference>
<dbReference type="PANTHER" id="PTHR43791">
    <property type="entry name" value="PERMEASE-RELATED"/>
    <property type="match status" value="1"/>
</dbReference>
<name>A0A849ARH6_9MICO</name>
<feature type="region of interest" description="Disordered" evidence="6">
    <location>
        <begin position="443"/>
        <end position="464"/>
    </location>
</feature>
<dbReference type="InterPro" id="IPR036259">
    <property type="entry name" value="MFS_trans_sf"/>
</dbReference>
<dbReference type="InterPro" id="IPR020846">
    <property type="entry name" value="MFS_dom"/>
</dbReference>
<organism evidence="9 10">
    <name type="scientific">Flexivirga aerilata</name>
    <dbReference type="NCBI Taxonomy" id="1656889"/>
    <lineage>
        <taxon>Bacteria</taxon>
        <taxon>Bacillati</taxon>
        <taxon>Actinomycetota</taxon>
        <taxon>Actinomycetes</taxon>
        <taxon>Micrococcales</taxon>
        <taxon>Dermacoccaceae</taxon>
        <taxon>Flexivirga</taxon>
    </lineage>
</organism>
<evidence type="ECO:0000313" key="10">
    <source>
        <dbReference type="Proteomes" id="UP000557772"/>
    </source>
</evidence>
<evidence type="ECO:0000256" key="5">
    <source>
        <dbReference type="ARBA" id="ARBA00023136"/>
    </source>
</evidence>
<evidence type="ECO:0000256" key="3">
    <source>
        <dbReference type="ARBA" id="ARBA00022692"/>
    </source>
</evidence>
<gene>
    <name evidence="9" type="ORF">HJ588_16600</name>
</gene>
<evidence type="ECO:0000259" key="8">
    <source>
        <dbReference type="PROSITE" id="PS50850"/>
    </source>
</evidence>
<reference evidence="9 10" key="1">
    <citation type="submission" date="2020-05" db="EMBL/GenBank/DDBJ databases">
        <title>Flexivirga sp. ID2601S isolated from air conditioner.</title>
        <authorList>
            <person name="Kim D.H."/>
        </authorList>
    </citation>
    <scope>NUCLEOTIDE SEQUENCE [LARGE SCALE GENOMIC DNA]</scope>
    <source>
        <strain evidence="9 10">ID2601S</strain>
    </source>
</reference>
<dbReference type="GO" id="GO:0022857">
    <property type="term" value="F:transmembrane transporter activity"/>
    <property type="evidence" value="ECO:0007669"/>
    <property type="project" value="InterPro"/>
</dbReference>
<feature type="transmembrane region" description="Helical" evidence="7">
    <location>
        <begin position="320"/>
        <end position="339"/>
    </location>
</feature>
<dbReference type="PROSITE" id="PS50850">
    <property type="entry name" value="MFS"/>
    <property type="match status" value="1"/>
</dbReference>
<keyword evidence="10" id="KW-1185">Reference proteome</keyword>
<feature type="transmembrane region" description="Helical" evidence="7">
    <location>
        <begin position="411"/>
        <end position="431"/>
    </location>
</feature>
<evidence type="ECO:0000256" key="2">
    <source>
        <dbReference type="ARBA" id="ARBA00022448"/>
    </source>
</evidence>
<comment type="caution">
    <text evidence="9">The sequence shown here is derived from an EMBL/GenBank/DDBJ whole genome shotgun (WGS) entry which is preliminary data.</text>
</comment>
<feature type="transmembrane region" description="Helical" evidence="7">
    <location>
        <begin position="253"/>
        <end position="274"/>
    </location>
</feature>
<dbReference type="Gene3D" id="1.20.1250.20">
    <property type="entry name" value="MFS general substrate transporter like domains"/>
    <property type="match status" value="2"/>
</dbReference>
<dbReference type="FunFam" id="1.20.1250.20:FF:000018">
    <property type="entry name" value="MFS transporter permease"/>
    <property type="match status" value="1"/>
</dbReference>
<feature type="transmembrane region" description="Helical" evidence="7">
    <location>
        <begin position="27"/>
        <end position="44"/>
    </location>
</feature>
<dbReference type="RefSeq" id="WP_171157674.1">
    <property type="nucleotide sequence ID" value="NZ_JABENB010000003.1"/>
</dbReference>
<feature type="transmembrane region" description="Helical" evidence="7">
    <location>
        <begin position="289"/>
        <end position="308"/>
    </location>
</feature>
<proteinExistence type="predicted"/>
<dbReference type="AlphaFoldDB" id="A0A849ARH6"/>
<feature type="transmembrane region" description="Helical" evidence="7">
    <location>
        <begin position="151"/>
        <end position="173"/>
    </location>
</feature>
<dbReference type="InterPro" id="IPR011701">
    <property type="entry name" value="MFS"/>
</dbReference>
<keyword evidence="3 7" id="KW-0812">Transmembrane</keyword>
<feature type="transmembrane region" description="Helical" evidence="7">
    <location>
        <begin position="345"/>
        <end position="366"/>
    </location>
</feature>
<dbReference type="Pfam" id="PF07690">
    <property type="entry name" value="MFS_1"/>
    <property type="match status" value="1"/>
</dbReference>
<dbReference type="PANTHER" id="PTHR43791:SF36">
    <property type="entry name" value="TRANSPORTER, PUTATIVE (AFU_ORTHOLOGUE AFUA_6G08340)-RELATED"/>
    <property type="match status" value="1"/>
</dbReference>
<dbReference type="EMBL" id="JABENB010000003">
    <property type="protein sequence ID" value="NNG40880.1"/>
    <property type="molecule type" value="Genomic_DNA"/>
</dbReference>
<feature type="transmembrane region" description="Helical" evidence="7">
    <location>
        <begin position="185"/>
        <end position="203"/>
    </location>
</feature>